<protein>
    <submittedName>
        <fullName evidence="1">Uncharacterized protein</fullName>
    </submittedName>
</protein>
<evidence type="ECO:0000313" key="1">
    <source>
        <dbReference type="EMBL" id="SVD97747.1"/>
    </source>
</evidence>
<reference evidence="1" key="1">
    <citation type="submission" date="2018-05" db="EMBL/GenBank/DDBJ databases">
        <authorList>
            <person name="Lanie J.A."/>
            <person name="Ng W.-L."/>
            <person name="Kazmierczak K.M."/>
            <person name="Andrzejewski T.M."/>
            <person name="Davidsen T.M."/>
            <person name="Wayne K.J."/>
            <person name="Tettelin H."/>
            <person name="Glass J.I."/>
            <person name="Rusch D."/>
            <person name="Podicherti R."/>
            <person name="Tsui H.-C.T."/>
            <person name="Winkler M.E."/>
        </authorList>
    </citation>
    <scope>NUCLEOTIDE SEQUENCE</scope>
</reference>
<organism evidence="1">
    <name type="scientific">marine metagenome</name>
    <dbReference type="NCBI Taxonomy" id="408172"/>
    <lineage>
        <taxon>unclassified sequences</taxon>
        <taxon>metagenomes</taxon>
        <taxon>ecological metagenomes</taxon>
    </lineage>
</organism>
<feature type="non-terminal residue" evidence="1">
    <location>
        <position position="43"/>
    </location>
</feature>
<dbReference type="EMBL" id="UINC01185840">
    <property type="protein sequence ID" value="SVD97747.1"/>
    <property type="molecule type" value="Genomic_DNA"/>
</dbReference>
<proteinExistence type="predicted"/>
<name>A0A382ZQC8_9ZZZZ</name>
<gene>
    <name evidence="1" type="ORF">METZ01_LOCUS450601</name>
</gene>
<accession>A0A382ZQC8</accession>
<dbReference type="AlphaFoldDB" id="A0A382ZQC8"/>
<sequence>MKGQRKCSLCNAEIEISYVPMEEWKMDGFLCGRCYSQKLAEFY</sequence>